<reference evidence="5" key="2">
    <citation type="submission" date="2020-09" db="EMBL/GenBank/DDBJ databases">
        <authorList>
            <person name="Sun Q."/>
            <person name="Ohkuma M."/>
        </authorList>
    </citation>
    <scope>NUCLEOTIDE SEQUENCE</scope>
    <source>
        <strain evidence="5">JCM 3346</strain>
    </source>
</reference>
<comment type="caution">
    <text evidence="5">The sequence shown here is derived from an EMBL/GenBank/DDBJ whole genome shotgun (WGS) entry which is preliminary data.</text>
</comment>
<keyword evidence="6" id="KW-1185">Reference proteome</keyword>
<dbReference type="GO" id="GO:0003700">
    <property type="term" value="F:DNA-binding transcription factor activity"/>
    <property type="evidence" value="ECO:0007669"/>
    <property type="project" value="InterPro"/>
</dbReference>
<evidence type="ECO:0000259" key="4">
    <source>
        <dbReference type="PROSITE" id="PS50995"/>
    </source>
</evidence>
<dbReference type="InterPro" id="IPR036390">
    <property type="entry name" value="WH_DNA-bd_sf"/>
</dbReference>
<dbReference type="RefSeq" id="WP_189086643.1">
    <property type="nucleotide sequence ID" value="NZ_BMRJ01000007.1"/>
</dbReference>
<keyword evidence="2" id="KW-0238">DNA-binding</keyword>
<feature type="domain" description="HTH marR-type" evidence="4">
    <location>
        <begin position="1"/>
        <end position="134"/>
    </location>
</feature>
<evidence type="ECO:0000256" key="1">
    <source>
        <dbReference type="ARBA" id="ARBA00023015"/>
    </source>
</evidence>
<dbReference type="SUPFAM" id="SSF46785">
    <property type="entry name" value="Winged helix' DNA-binding domain"/>
    <property type="match status" value="1"/>
</dbReference>
<keyword evidence="3" id="KW-0804">Transcription</keyword>
<dbReference type="PANTHER" id="PTHR42756:SF1">
    <property type="entry name" value="TRANSCRIPTIONAL REPRESSOR OF EMRAB OPERON"/>
    <property type="match status" value="1"/>
</dbReference>
<keyword evidence="1" id="KW-0805">Transcription regulation</keyword>
<dbReference type="Pfam" id="PF01047">
    <property type="entry name" value="MarR"/>
    <property type="match status" value="1"/>
</dbReference>
<dbReference type="PANTHER" id="PTHR42756">
    <property type="entry name" value="TRANSCRIPTIONAL REGULATOR, MARR"/>
    <property type="match status" value="1"/>
</dbReference>
<proteinExistence type="predicted"/>
<dbReference type="InterPro" id="IPR000835">
    <property type="entry name" value="HTH_MarR-typ"/>
</dbReference>
<evidence type="ECO:0000313" key="5">
    <source>
        <dbReference type="EMBL" id="GGR37515.1"/>
    </source>
</evidence>
<evidence type="ECO:0000256" key="3">
    <source>
        <dbReference type="ARBA" id="ARBA00023163"/>
    </source>
</evidence>
<accession>A0A918FHC3</accession>
<dbReference type="Gene3D" id="1.10.10.10">
    <property type="entry name" value="Winged helix-like DNA-binding domain superfamily/Winged helix DNA-binding domain"/>
    <property type="match status" value="1"/>
</dbReference>
<dbReference type="EMBL" id="BMRJ01000007">
    <property type="protein sequence ID" value="GGR37515.1"/>
    <property type="molecule type" value="Genomic_DNA"/>
</dbReference>
<protein>
    <recommendedName>
        <fullName evidence="4">HTH marR-type domain-containing protein</fullName>
    </recommendedName>
</protein>
<gene>
    <name evidence="5" type="ORF">GCM10010196_34320</name>
</gene>
<evidence type="ECO:0000313" key="6">
    <source>
        <dbReference type="Proteomes" id="UP000610303"/>
    </source>
</evidence>
<dbReference type="InterPro" id="IPR023187">
    <property type="entry name" value="Tscrpt_reg_MarR-type_CS"/>
</dbReference>
<sequence>MDVTILDRLLQIGELFQHDMARAFAGTGLTSARVRVLWVLQHGGPMTQQALAAALEVSPRNVTGLVDALEASGHVRRTPHPSDRRAVLVELSETARRTMAQMQRDHAELSATLLDAVEPGERAAVERGVAAIADRLAVLVAEAREAES</sequence>
<dbReference type="GO" id="GO:0003677">
    <property type="term" value="F:DNA binding"/>
    <property type="evidence" value="ECO:0007669"/>
    <property type="project" value="UniProtKB-KW"/>
</dbReference>
<dbReference type="PRINTS" id="PR00598">
    <property type="entry name" value="HTHMARR"/>
</dbReference>
<dbReference type="SMART" id="SM00347">
    <property type="entry name" value="HTH_MARR"/>
    <property type="match status" value="1"/>
</dbReference>
<evidence type="ECO:0000256" key="2">
    <source>
        <dbReference type="ARBA" id="ARBA00023125"/>
    </source>
</evidence>
<dbReference type="InterPro" id="IPR036388">
    <property type="entry name" value="WH-like_DNA-bd_sf"/>
</dbReference>
<dbReference type="AlphaFoldDB" id="A0A918FHC3"/>
<reference evidence="5" key="1">
    <citation type="journal article" date="2014" name="Int. J. Syst. Evol. Microbiol.">
        <title>Complete genome sequence of Corynebacterium casei LMG S-19264T (=DSM 44701T), isolated from a smear-ripened cheese.</title>
        <authorList>
            <consortium name="US DOE Joint Genome Institute (JGI-PGF)"/>
            <person name="Walter F."/>
            <person name="Albersmeier A."/>
            <person name="Kalinowski J."/>
            <person name="Ruckert C."/>
        </authorList>
    </citation>
    <scope>NUCLEOTIDE SEQUENCE</scope>
    <source>
        <strain evidence="5">JCM 3346</strain>
    </source>
</reference>
<dbReference type="PROSITE" id="PS50995">
    <property type="entry name" value="HTH_MARR_2"/>
    <property type="match status" value="1"/>
</dbReference>
<dbReference type="Proteomes" id="UP000610303">
    <property type="component" value="Unassembled WGS sequence"/>
</dbReference>
<organism evidence="5 6">
    <name type="scientific">Agromyces mediolanus</name>
    <name type="common">Corynebacterium mediolanum</name>
    <dbReference type="NCBI Taxonomy" id="41986"/>
    <lineage>
        <taxon>Bacteria</taxon>
        <taxon>Bacillati</taxon>
        <taxon>Actinomycetota</taxon>
        <taxon>Actinomycetes</taxon>
        <taxon>Micrococcales</taxon>
        <taxon>Microbacteriaceae</taxon>
        <taxon>Agromyces</taxon>
    </lineage>
</organism>
<name>A0A918FHC3_AGRME</name>
<dbReference type="PROSITE" id="PS01117">
    <property type="entry name" value="HTH_MARR_1"/>
    <property type="match status" value="1"/>
</dbReference>